<feature type="transmembrane region" description="Helical" evidence="5">
    <location>
        <begin position="353"/>
        <end position="374"/>
    </location>
</feature>
<feature type="transmembrane region" description="Helical" evidence="5">
    <location>
        <begin position="266"/>
        <end position="286"/>
    </location>
</feature>
<sequence>MPVRGPNMNPANRPYASLVLNGSPTWGTHLVNMFVIPYAFITCAFFLTSTDFYMSNRNMLPLAPIYLAMALPALVIFYVLCKDIVRDRGKELIRLFTFCKEPIIFYYSFAVIGLLYCLHPGVSVELLNNGVYHALYAFLCLFFLAFARIRSLLPIVRFIFIAAFLIYFATVMIDVMQGSFTKNEGRAAGFAVNPNTGAFTLIMLLLLSLNWSRMKLFDVSLCCAAGLGVFVTYSRGGLILFVLSMTIYLARIIYCQKPWTKPTNALRFLVISLIVFLGLSIGQSVLNGVSAFNQDDSTRLQDVLSLVRGDNDAVMQDSRVDLVVEYWRLISESPILGYGTGFSDSRPAGPHNIYLQQWVDYGVIGVAVYTLGLLRMFRFFMQRQDYRGMTFLLITAIEGFFNDDMLLFRPFLIALVFLFVMAYAESQSGAGSGYSKKECA</sequence>
<organism evidence="7 8">
    <name type="scientific">Paenibacillus flagellatus</name>
    <dbReference type="NCBI Taxonomy" id="2211139"/>
    <lineage>
        <taxon>Bacteria</taxon>
        <taxon>Bacillati</taxon>
        <taxon>Bacillota</taxon>
        <taxon>Bacilli</taxon>
        <taxon>Bacillales</taxon>
        <taxon>Paenibacillaceae</taxon>
        <taxon>Paenibacillus</taxon>
    </lineage>
</organism>
<evidence type="ECO:0000256" key="4">
    <source>
        <dbReference type="ARBA" id="ARBA00023136"/>
    </source>
</evidence>
<evidence type="ECO:0000256" key="3">
    <source>
        <dbReference type="ARBA" id="ARBA00022989"/>
    </source>
</evidence>
<evidence type="ECO:0000259" key="6">
    <source>
        <dbReference type="Pfam" id="PF04932"/>
    </source>
</evidence>
<dbReference type="Pfam" id="PF04932">
    <property type="entry name" value="Wzy_C"/>
    <property type="match status" value="1"/>
</dbReference>
<keyword evidence="4 5" id="KW-0472">Membrane</keyword>
<dbReference type="PANTHER" id="PTHR37422:SF17">
    <property type="entry name" value="O-ANTIGEN LIGASE"/>
    <property type="match status" value="1"/>
</dbReference>
<dbReference type="AlphaFoldDB" id="A0A2V5KP62"/>
<evidence type="ECO:0000313" key="7">
    <source>
        <dbReference type="EMBL" id="PYI57200.1"/>
    </source>
</evidence>
<feature type="transmembrane region" description="Helical" evidence="5">
    <location>
        <begin position="102"/>
        <end position="124"/>
    </location>
</feature>
<evidence type="ECO:0000256" key="5">
    <source>
        <dbReference type="SAM" id="Phobius"/>
    </source>
</evidence>
<dbReference type="PANTHER" id="PTHR37422">
    <property type="entry name" value="TEICHURONIC ACID BIOSYNTHESIS PROTEIN TUAE"/>
    <property type="match status" value="1"/>
</dbReference>
<proteinExistence type="predicted"/>
<dbReference type="EMBL" id="QJVJ01000001">
    <property type="protein sequence ID" value="PYI57200.1"/>
    <property type="molecule type" value="Genomic_DNA"/>
</dbReference>
<evidence type="ECO:0000256" key="1">
    <source>
        <dbReference type="ARBA" id="ARBA00004141"/>
    </source>
</evidence>
<feature type="transmembrane region" description="Helical" evidence="5">
    <location>
        <begin position="238"/>
        <end position="254"/>
    </location>
</feature>
<feature type="transmembrane region" description="Helical" evidence="5">
    <location>
        <begin position="59"/>
        <end position="81"/>
    </location>
</feature>
<reference evidence="7 8" key="1">
    <citation type="submission" date="2018-05" db="EMBL/GenBank/DDBJ databases">
        <title>Paenibacillus flagellatus sp. nov., isolated from selenium mineral soil.</title>
        <authorList>
            <person name="Dai X."/>
        </authorList>
    </citation>
    <scope>NUCLEOTIDE SEQUENCE [LARGE SCALE GENOMIC DNA]</scope>
    <source>
        <strain evidence="7 8">DXL2</strain>
    </source>
</reference>
<feature type="transmembrane region" description="Helical" evidence="5">
    <location>
        <begin position="407"/>
        <end position="424"/>
    </location>
</feature>
<feature type="transmembrane region" description="Helical" evidence="5">
    <location>
        <begin position="216"/>
        <end position="232"/>
    </location>
</feature>
<dbReference type="GO" id="GO:0016020">
    <property type="term" value="C:membrane"/>
    <property type="evidence" value="ECO:0007669"/>
    <property type="project" value="UniProtKB-SubCell"/>
</dbReference>
<accession>A0A2V5KP62</accession>
<evidence type="ECO:0000256" key="2">
    <source>
        <dbReference type="ARBA" id="ARBA00022692"/>
    </source>
</evidence>
<dbReference type="InterPro" id="IPR007016">
    <property type="entry name" value="O-antigen_ligase-rel_domated"/>
</dbReference>
<comment type="subcellular location">
    <subcellularLocation>
        <location evidence="1">Membrane</location>
        <topology evidence="1">Multi-pass membrane protein</topology>
    </subcellularLocation>
</comment>
<name>A0A2V5KP62_9BACL</name>
<keyword evidence="3 5" id="KW-1133">Transmembrane helix</keyword>
<feature type="transmembrane region" description="Helical" evidence="5">
    <location>
        <begin position="187"/>
        <end position="209"/>
    </location>
</feature>
<feature type="domain" description="O-antigen ligase-related" evidence="6">
    <location>
        <begin position="224"/>
        <end position="369"/>
    </location>
</feature>
<keyword evidence="2 5" id="KW-0812">Transmembrane</keyword>
<gene>
    <name evidence="7" type="ORF">DLM86_01800</name>
</gene>
<protein>
    <recommendedName>
        <fullName evidence="6">O-antigen ligase-related domain-containing protein</fullName>
    </recommendedName>
</protein>
<comment type="caution">
    <text evidence="7">The sequence shown here is derived from an EMBL/GenBank/DDBJ whole genome shotgun (WGS) entry which is preliminary data.</text>
</comment>
<feature type="transmembrane region" description="Helical" evidence="5">
    <location>
        <begin position="154"/>
        <end position="175"/>
    </location>
</feature>
<keyword evidence="8" id="KW-1185">Reference proteome</keyword>
<dbReference type="InterPro" id="IPR051533">
    <property type="entry name" value="WaaL-like"/>
</dbReference>
<feature type="transmembrane region" description="Helical" evidence="5">
    <location>
        <begin position="130"/>
        <end position="147"/>
    </location>
</feature>
<dbReference type="Proteomes" id="UP000247476">
    <property type="component" value="Unassembled WGS sequence"/>
</dbReference>
<evidence type="ECO:0000313" key="8">
    <source>
        <dbReference type="Proteomes" id="UP000247476"/>
    </source>
</evidence>
<feature type="transmembrane region" description="Helical" evidence="5">
    <location>
        <begin position="30"/>
        <end position="47"/>
    </location>
</feature>